<keyword evidence="2" id="KW-0663">Pyridoxal phosphate</keyword>
<dbReference type="InterPro" id="IPR000192">
    <property type="entry name" value="Aminotrans_V_dom"/>
</dbReference>
<accession>A0A542E401</accession>
<sequence length="456" mass="48197">MTAVASRPTTRPAAQPDGGPRTLPAVVGADLVVPTLRGPRTYAPLDHAASTPALVAVQDAVDVALRTYSSVHRGNGWASRVTSEWYEQAREEIGRFVGARDDDTVVVTRNTTDSLNLLAHCLPVGTTVVVFETEHHAALLPWEDRPGVTVSRLAVPRTVDGALDALDRALAAVSTPYALVVVAGASNVTGEVWPLERVVDTARAHGARVALDAAQLAPHRRVDLAATGVDWVALSGHKLYAPYGAGALVGRADWLDEATPYLRGGGATARVTPLATTWARGAARHEAGSPNVIGAVALAAACATVERHRDAVESHEQDLLDRLRDGLGAVPGVDTWTIFGDDPQVDRVGVVAFTVDRLDSALVSAVLSAEHGIGVRDGRFCAHVLVDDLLTDPWGDVPGTAVRASVGLAATVEHVERLVAAVAELAAHGPQRRWVRGEQGWVAEGDHRETTLPRPW</sequence>
<evidence type="ECO:0000313" key="5">
    <source>
        <dbReference type="EMBL" id="TQJ10047.1"/>
    </source>
</evidence>
<dbReference type="GO" id="GO:0016829">
    <property type="term" value="F:lyase activity"/>
    <property type="evidence" value="ECO:0007669"/>
    <property type="project" value="UniProtKB-KW"/>
</dbReference>
<keyword evidence="5" id="KW-0456">Lyase</keyword>
<dbReference type="SUPFAM" id="SSF53383">
    <property type="entry name" value="PLP-dependent transferases"/>
    <property type="match status" value="1"/>
</dbReference>
<dbReference type="OrthoDB" id="9804366at2"/>
<name>A0A542E401_9MICO</name>
<evidence type="ECO:0000259" key="4">
    <source>
        <dbReference type="Pfam" id="PF00266"/>
    </source>
</evidence>
<protein>
    <submittedName>
        <fullName evidence="5">Selenocysteine lyase/cysteine desulfurase</fullName>
    </submittedName>
</protein>
<keyword evidence="6" id="KW-1185">Reference proteome</keyword>
<comment type="caution">
    <text evidence="5">The sequence shown here is derived from an EMBL/GenBank/DDBJ whole genome shotgun (WGS) entry which is preliminary data.</text>
</comment>
<dbReference type="InterPro" id="IPR015421">
    <property type="entry name" value="PyrdxlP-dep_Trfase_major"/>
</dbReference>
<evidence type="ECO:0000256" key="1">
    <source>
        <dbReference type="ARBA" id="ARBA00001933"/>
    </source>
</evidence>
<proteinExistence type="predicted"/>
<dbReference type="EMBL" id="VFMN01000001">
    <property type="protein sequence ID" value="TQJ10047.1"/>
    <property type="molecule type" value="Genomic_DNA"/>
</dbReference>
<dbReference type="InterPro" id="IPR015424">
    <property type="entry name" value="PyrdxlP-dep_Trfase"/>
</dbReference>
<dbReference type="Pfam" id="PF00266">
    <property type="entry name" value="Aminotran_5"/>
    <property type="match status" value="1"/>
</dbReference>
<dbReference type="RefSeq" id="WP_141849323.1">
    <property type="nucleotide sequence ID" value="NZ_BAAAPR010000001.1"/>
</dbReference>
<dbReference type="InterPro" id="IPR015422">
    <property type="entry name" value="PyrdxlP-dep_Trfase_small"/>
</dbReference>
<dbReference type="PANTHER" id="PTHR43586">
    <property type="entry name" value="CYSTEINE DESULFURASE"/>
    <property type="match status" value="1"/>
</dbReference>
<dbReference type="Proteomes" id="UP000317893">
    <property type="component" value="Unassembled WGS sequence"/>
</dbReference>
<dbReference type="Gene3D" id="3.90.1150.10">
    <property type="entry name" value="Aspartate Aminotransferase, domain 1"/>
    <property type="match status" value="1"/>
</dbReference>
<dbReference type="PANTHER" id="PTHR43586:SF8">
    <property type="entry name" value="CYSTEINE DESULFURASE 1, CHLOROPLASTIC"/>
    <property type="match status" value="1"/>
</dbReference>
<evidence type="ECO:0000313" key="6">
    <source>
        <dbReference type="Proteomes" id="UP000317893"/>
    </source>
</evidence>
<evidence type="ECO:0000256" key="3">
    <source>
        <dbReference type="SAM" id="MobiDB-lite"/>
    </source>
</evidence>
<dbReference type="Gene3D" id="3.40.640.10">
    <property type="entry name" value="Type I PLP-dependent aspartate aminotransferase-like (Major domain)"/>
    <property type="match status" value="1"/>
</dbReference>
<feature type="region of interest" description="Disordered" evidence="3">
    <location>
        <begin position="1"/>
        <end position="24"/>
    </location>
</feature>
<feature type="domain" description="Aminotransferase class V" evidence="4">
    <location>
        <begin position="45"/>
        <end position="418"/>
    </location>
</feature>
<gene>
    <name evidence="5" type="ORF">FB458_3165</name>
</gene>
<organism evidence="5 6">
    <name type="scientific">Lapillicoccus jejuensis</name>
    <dbReference type="NCBI Taxonomy" id="402171"/>
    <lineage>
        <taxon>Bacteria</taxon>
        <taxon>Bacillati</taxon>
        <taxon>Actinomycetota</taxon>
        <taxon>Actinomycetes</taxon>
        <taxon>Micrococcales</taxon>
        <taxon>Intrasporangiaceae</taxon>
        <taxon>Lapillicoccus</taxon>
    </lineage>
</organism>
<reference evidence="5 6" key="1">
    <citation type="submission" date="2019-06" db="EMBL/GenBank/DDBJ databases">
        <title>Sequencing the genomes of 1000 actinobacteria strains.</title>
        <authorList>
            <person name="Klenk H.-P."/>
        </authorList>
    </citation>
    <scope>NUCLEOTIDE SEQUENCE [LARGE SCALE GENOMIC DNA]</scope>
    <source>
        <strain evidence="5 6">DSM 18607</strain>
    </source>
</reference>
<comment type="cofactor">
    <cofactor evidence="1">
        <name>pyridoxal 5'-phosphate</name>
        <dbReference type="ChEBI" id="CHEBI:597326"/>
    </cofactor>
</comment>
<dbReference type="AlphaFoldDB" id="A0A542E401"/>
<evidence type="ECO:0000256" key="2">
    <source>
        <dbReference type="ARBA" id="ARBA00022898"/>
    </source>
</evidence>